<evidence type="ECO:0000256" key="7">
    <source>
        <dbReference type="ARBA" id="ARBA00022786"/>
    </source>
</evidence>
<keyword evidence="6 9" id="KW-0863">Zinc-finger</keyword>
<feature type="coiled-coil region" evidence="10">
    <location>
        <begin position="390"/>
        <end position="431"/>
    </location>
</feature>
<dbReference type="PROSITE" id="PS51873">
    <property type="entry name" value="TRIAD"/>
    <property type="match status" value="1"/>
</dbReference>
<feature type="domain" description="RING-type" evidence="12">
    <location>
        <begin position="194"/>
        <end position="240"/>
    </location>
</feature>
<evidence type="ECO:0000256" key="1">
    <source>
        <dbReference type="ARBA" id="ARBA00001798"/>
    </source>
</evidence>
<dbReference type="GO" id="GO:0008270">
    <property type="term" value="F:zinc ion binding"/>
    <property type="evidence" value="ECO:0007669"/>
    <property type="project" value="UniProtKB-KW"/>
</dbReference>
<dbReference type="PROSITE" id="PS50089">
    <property type="entry name" value="ZF_RING_2"/>
    <property type="match status" value="1"/>
</dbReference>
<evidence type="ECO:0000313" key="15">
    <source>
        <dbReference type="Proteomes" id="UP001302602"/>
    </source>
</evidence>
<name>A0AAN6Z425_9PEZI</name>
<dbReference type="InterPro" id="IPR017907">
    <property type="entry name" value="Znf_RING_CS"/>
</dbReference>
<evidence type="ECO:0000256" key="11">
    <source>
        <dbReference type="SAM" id="MobiDB-lite"/>
    </source>
</evidence>
<feature type="region of interest" description="Disordered" evidence="11">
    <location>
        <begin position="532"/>
        <end position="551"/>
    </location>
</feature>
<dbReference type="InterPro" id="IPR002867">
    <property type="entry name" value="IBR_dom"/>
</dbReference>
<feature type="compositionally biased region" description="Gly residues" evidence="11">
    <location>
        <begin position="536"/>
        <end position="546"/>
    </location>
</feature>
<organism evidence="14 15">
    <name type="scientific">Parathielavia appendiculata</name>
    <dbReference type="NCBI Taxonomy" id="2587402"/>
    <lineage>
        <taxon>Eukaryota</taxon>
        <taxon>Fungi</taxon>
        <taxon>Dikarya</taxon>
        <taxon>Ascomycota</taxon>
        <taxon>Pezizomycotina</taxon>
        <taxon>Sordariomycetes</taxon>
        <taxon>Sordariomycetidae</taxon>
        <taxon>Sordariales</taxon>
        <taxon>Chaetomiaceae</taxon>
        <taxon>Parathielavia</taxon>
    </lineage>
</organism>
<evidence type="ECO:0000256" key="6">
    <source>
        <dbReference type="ARBA" id="ARBA00022771"/>
    </source>
</evidence>
<comment type="catalytic activity">
    <reaction evidence="1">
        <text>[E2 ubiquitin-conjugating enzyme]-S-ubiquitinyl-L-cysteine + [acceptor protein]-L-lysine = [E2 ubiquitin-conjugating enzyme]-L-cysteine + [acceptor protein]-N(6)-ubiquitinyl-L-lysine.</text>
        <dbReference type="EC" id="2.3.2.31"/>
    </reaction>
</comment>
<dbReference type="EC" id="2.3.2.31" evidence="2"/>
<dbReference type="Proteomes" id="UP001302602">
    <property type="component" value="Unassembled WGS sequence"/>
</dbReference>
<dbReference type="PROSITE" id="PS00518">
    <property type="entry name" value="ZF_RING_1"/>
    <property type="match status" value="1"/>
</dbReference>
<dbReference type="SUPFAM" id="SSF57850">
    <property type="entry name" value="RING/U-box"/>
    <property type="match status" value="2"/>
</dbReference>
<dbReference type="InterPro" id="IPR001841">
    <property type="entry name" value="Znf_RING"/>
</dbReference>
<evidence type="ECO:0000256" key="3">
    <source>
        <dbReference type="ARBA" id="ARBA00022679"/>
    </source>
</evidence>
<keyword evidence="8" id="KW-0862">Zinc</keyword>
<dbReference type="GeneID" id="87825464"/>
<dbReference type="Gene3D" id="1.20.120.1750">
    <property type="match status" value="1"/>
</dbReference>
<protein>
    <recommendedName>
        <fullName evidence="2">RBR-type E3 ubiquitin transferase</fullName>
        <ecNumber evidence="2">2.3.2.31</ecNumber>
    </recommendedName>
</protein>
<comment type="caution">
    <text evidence="14">The sequence shown here is derived from an EMBL/GenBank/DDBJ whole genome shotgun (WGS) entry which is preliminary data.</text>
</comment>
<evidence type="ECO:0000256" key="2">
    <source>
        <dbReference type="ARBA" id="ARBA00012251"/>
    </source>
</evidence>
<keyword evidence="3" id="KW-0808">Transferase</keyword>
<dbReference type="InterPro" id="IPR031127">
    <property type="entry name" value="E3_UB_ligase_RBR"/>
</dbReference>
<keyword evidence="15" id="KW-1185">Reference proteome</keyword>
<dbReference type="GO" id="GO:0061630">
    <property type="term" value="F:ubiquitin protein ligase activity"/>
    <property type="evidence" value="ECO:0007669"/>
    <property type="project" value="UniProtKB-EC"/>
</dbReference>
<keyword evidence="10" id="KW-0175">Coiled coil</keyword>
<evidence type="ECO:0000256" key="10">
    <source>
        <dbReference type="SAM" id="Coils"/>
    </source>
</evidence>
<keyword evidence="5" id="KW-0677">Repeat</keyword>
<evidence type="ECO:0000256" key="8">
    <source>
        <dbReference type="ARBA" id="ARBA00022833"/>
    </source>
</evidence>
<evidence type="ECO:0000259" key="12">
    <source>
        <dbReference type="PROSITE" id="PS50089"/>
    </source>
</evidence>
<dbReference type="CDD" id="cd20335">
    <property type="entry name" value="BRcat_RBR"/>
    <property type="match status" value="1"/>
</dbReference>
<dbReference type="Gene3D" id="3.30.40.10">
    <property type="entry name" value="Zinc/RING finger domain, C3HC4 (zinc finger)"/>
    <property type="match status" value="1"/>
</dbReference>
<accession>A0AAN6Z425</accession>
<dbReference type="CDD" id="cd22584">
    <property type="entry name" value="Rcat_RBR_unk"/>
    <property type="match status" value="1"/>
</dbReference>
<dbReference type="PANTHER" id="PTHR11685">
    <property type="entry name" value="RBR FAMILY RING FINGER AND IBR DOMAIN-CONTAINING"/>
    <property type="match status" value="1"/>
</dbReference>
<feature type="domain" description="RING-type" evidence="13">
    <location>
        <begin position="190"/>
        <end position="393"/>
    </location>
</feature>
<dbReference type="GO" id="GO:0016567">
    <property type="term" value="P:protein ubiquitination"/>
    <property type="evidence" value="ECO:0007669"/>
    <property type="project" value="InterPro"/>
</dbReference>
<evidence type="ECO:0000313" key="14">
    <source>
        <dbReference type="EMBL" id="KAK4124850.1"/>
    </source>
</evidence>
<proteinExistence type="predicted"/>
<dbReference type="AlphaFoldDB" id="A0AAN6Z425"/>
<evidence type="ECO:0000259" key="13">
    <source>
        <dbReference type="PROSITE" id="PS51873"/>
    </source>
</evidence>
<keyword evidence="7" id="KW-0833">Ubl conjugation pathway</keyword>
<dbReference type="EMBL" id="MU853226">
    <property type="protein sequence ID" value="KAK4124850.1"/>
    <property type="molecule type" value="Genomic_DNA"/>
</dbReference>
<feature type="compositionally biased region" description="Basic and acidic residues" evidence="11">
    <location>
        <begin position="1"/>
        <end position="11"/>
    </location>
</feature>
<dbReference type="InterPro" id="IPR044066">
    <property type="entry name" value="TRIAD_supradom"/>
</dbReference>
<dbReference type="InterPro" id="IPR013083">
    <property type="entry name" value="Znf_RING/FYVE/PHD"/>
</dbReference>
<gene>
    <name evidence="14" type="ORF">N657DRAFT_569954</name>
</gene>
<keyword evidence="4" id="KW-0479">Metal-binding</keyword>
<dbReference type="Pfam" id="PF01485">
    <property type="entry name" value="IBR"/>
    <property type="match status" value="2"/>
</dbReference>
<evidence type="ECO:0000256" key="5">
    <source>
        <dbReference type="ARBA" id="ARBA00022737"/>
    </source>
</evidence>
<evidence type="ECO:0000256" key="9">
    <source>
        <dbReference type="PROSITE-ProRule" id="PRU00175"/>
    </source>
</evidence>
<reference evidence="14" key="2">
    <citation type="submission" date="2023-05" db="EMBL/GenBank/DDBJ databases">
        <authorList>
            <consortium name="Lawrence Berkeley National Laboratory"/>
            <person name="Steindorff A."/>
            <person name="Hensen N."/>
            <person name="Bonometti L."/>
            <person name="Westerberg I."/>
            <person name="Brannstrom I.O."/>
            <person name="Guillou S."/>
            <person name="Cros-Aarteil S."/>
            <person name="Calhoun S."/>
            <person name="Haridas S."/>
            <person name="Kuo A."/>
            <person name="Mondo S."/>
            <person name="Pangilinan J."/>
            <person name="Riley R."/>
            <person name="Labutti K."/>
            <person name="Andreopoulos B."/>
            <person name="Lipzen A."/>
            <person name="Chen C."/>
            <person name="Yanf M."/>
            <person name="Daum C."/>
            <person name="Ng V."/>
            <person name="Clum A."/>
            <person name="Ohm R."/>
            <person name="Martin F."/>
            <person name="Silar P."/>
            <person name="Natvig D."/>
            <person name="Lalanne C."/>
            <person name="Gautier V."/>
            <person name="Ament-Velasquez S.L."/>
            <person name="Kruys A."/>
            <person name="Hutchinson M.I."/>
            <person name="Powell A.J."/>
            <person name="Barry K."/>
            <person name="Miller A.N."/>
            <person name="Grigoriev I.V."/>
            <person name="Debuchy R."/>
            <person name="Gladieux P."/>
            <person name="Thoren M.H."/>
            <person name="Johannesson H."/>
        </authorList>
    </citation>
    <scope>NUCLEOTIDE SEQUENCE</scope>
    <source>
        <strain evidence="14">CBS 731.68</strain>
    </source>
</reference>
<reference evidence="14" key="1">
    <citation type="journal article" date="2023" name="Mol. Phylogenet. Evol.">
        <title>Genome-scale phylogeny and comparative genomics of the fungal order Sordariales.</title>
        <authorList>
            <person name="Hensen N."/>
            <person name="Bonometti L."/>
            <person name="Westerberg I."/>
            <person name="Brannstrom I.O."/>
            <person name="Guillou S."/>
            <person name="Cros-Aarteil S."/>
            <person name="Calhoun S."/>
            <person name="Haridas S."/>
            <person name="Kuo A."/>
            <person name="Mondo S."/>
            <person name="Pangilinan J."/>
            <person name="Riley R."/>
            <person name="LaButti K."/>
            <person name="Andreopoulos B."/>
            <person name="Lipzen A."/>
            <person name="Chen C."/>
            <person name="Yan M."/>
            <person name="Daum C."/>
            <person name="Ng V."/>
            <person name="Clum A."/>
            <person name="Steindorff A."/>
            <person name="Ohm R.A."/>
            <person name="Martin F."/>
            <person name="Silar P."/>
            <person name="Natvig D.O."/>
            <person name="Lalanne C."/>
            <person name="Gautier V."/>
            <person name="Ament-Velasquez S.L."/>
            <person name="Kruys A."/>
            <person name="Hutchinson M.I."/>
            <person name="Powell A.J."/>
            <person name="Barry K."/>
            <person name="Miller A.N."/>
            <person name="Grigoriev I.V."/>
            <person name="Debuchy R."/>
            <person name="Gladieux P."/>
            <person name="Hiltunen Thoren M."/>
            <person name="Johannesson H."/>
        </authorList>
    </citation>
    <scope>NUCLEOTIDE SEQUENCE</scope>
    <source>
        <strain evidence="14">CBS 731.68</strain>
    </source>
</reference>
<sequence>MARHSSLREGKANPNAVPPELRDADYVHEVLNACDGTTEADMEQRLLAKAAALGIETSGQANAGPEQETHMGSSLDTPNLPRALAGSADSDGAADDGTEPQTSDHTTATHAAPAETSARRRSKSLSFSLYEQYISQVDPAIAQPKFLRPANDRSEWSAGVVVRSATRKGVRSFTKSIAAKLRRKRPTANLPMPCVCCQEDFLAGNSALHTLPCGHLYCRDCLAVMVDQSITDESRMPPRCCTQPIPSAIIKTVLPREKQHLFLKAVVQYSTPWEARIFCPNTSCGEFIPPADRVDPKRPFEALCKTCKTRACVMCKRNAHQLGQDCPEDFESNAVLKLGESSGWRRCYKCRALVELAHGCTHITCRCKAQFCYICGAVWDPDVGCPNFCNGEEELERRRVEEEARLAELEAEKLAAEKAALAEETARREAEKRTLESSEFRSLREQFEAEMARFSKYELKARDAMRSRQLARKRALVDRFADAIDRMRERHAKTEQHLEDRQVMAEIELAAGLAEKEKKVRIKLKYMEDYCSGKTSSGGGNSGGGDSSSDAMMMMMMPRRRVTDRDREQLRQQYCVRDGMERRHQSLIHGLREKQVKSMEELVGRHAREMEALVDRRAEEVEDLAVEFANEAEVLVQRFAERRAKLLRRWALAAEILKVELERREGKPFAAMELPPWPEPQSELEEVDGEAMKGIVATVQDAAVVVEIAS</sequence>
<feature type="region of interest" description="Disordered" evidence="11">
    <location>
        <begin position="60"/>
        <end position="120"/>
    </location>
</feature>
<dbReference type="RefSeq" id="XP_062648621.1">
    <property type="nucleotide sequence ID" value="XM_062788694.1"/>
</dbReference>
<feature type="compositionally biased region" description="Low complexity" evidence="11">
    <location>
        <begin position="103"/>
        <end position="116"/>
    </location>
</feature>
<evidence type="ECO:0000256" key="4">
    <source>
        <dbReference type="ARBA" id="ARBA00022723"/>
    </source>
</evidence>
<feature type="region of interest" description="Disordered" evidence="11">
    <location>
        <begin position="1"/>
        <end position="22"/>
    </location>
</feature>